<dbReference type="GO" id="GO:0004026">
    <property type="term" value="F:alcohol O-acetyltransferase activity"/>
    <property type="evidence" value="ECO:0007669"/>
    <property type="project" value="UniProtKB-EC"/>
</dbReference>
<dbReference type="PANTHER" id="PTHR31642">
    <property type="entry name" value="TRICHOTHECENE 3-O-ACETYLTRANSFERASE"/>
    <property type="match status" value="1"/>
</dbReference>
<name>A0A251TU24_HELAN</name>
<evidence type="ECO:0000313" key="3">
    <source>
        <dbReference type="EMBL" id="OTG14072.1"/>
    </source>
</evidence>
<protein>
    <submittedName>
        <fullName evidence="2">Alcohol O-acetyltransferase</fullName>
        <ecNumber evidence="2">2.3.1.84</ecNumber>
    </submittedName>
    <submittedName>
        <fullName evidence="3">Putative transferase, Chloramphenicol acetyltransferase-like domain protein</fullName>
    </submittedName>
</protein>
<dbReference type="Pfam" id="PF02458">
    <property type="entry name" value="Transferase"/>
    <property type="match status" value="1"/>
</dbReference>
<reference evidence="2 4" key="1">
    <citation type="journal article" date="2017" name="Nature">
        <title>The sunflower genome provides insights into oil metabolism, flowering and Asterid evolution.</title>
        <authorList>
            <person name="Badouin H."/>
            <person name="Gouzy J."/>
            <person name="Grassa C.J."/>
            <person name="Murat F."/>
            <person name="Staton S.E."/>
            <person name="Cottret L."/>
            <person name="Lelandais-Briere C."/>
            <person name="Owens G.L."/>
            <person name="Carrere S."/>
            <person name="Mayjonade B."/>
            <person name="Legrand L."/>
            <person name="Gill N."/>
            <person name="Kane N.C."/>
            <person name="Bowers J.E."/>
            <person name="Hubner S."/>
            <person name="Bellec A."/>
            <person name="Berard A."/>
            <person name="Berges H."/>
            <person name="Blanchet N."/>
            <person name="Boniface M.C."/>
            <person name="Brunel D."/>
            <person name="Catrice O."/>
            <person name="Chaidir N."/>
            <person name="Claudel C."/>
            <person name="Donnadieu C."/>
            <person name="Faraut T."/>
            <person name="Fievet G."/>
            <person name="Helmstetter N."/>
            <person name="King M."/>
            <person name="Knapp S.J."/>
            <person name="Lai Z."/>
            <person name="Le Paslier M.C."/>
            <person name="Lippi Y."/>
            <person name="Lorenzon L."/>
            <person name="Mandel J.R."/>
            <person name="Marage G."/>
            <person name="Marchand G."/>
            <person name="Marquand E."/>
            <person name="Bret-Mestries E."/>
            <person name="Morien E."/>
            <person name="Nambeesan S."/>
            <person name="Nguyen T."/>
            <person name="Pegot-Espagnet P."/>
            <person name="Pouilly N."/>
            <person name="Raftis F."/>
            <person name="Sallet E."/>
            <person name="Schiex T."/>
            <person name="Thomas J."/>
            <person name="Vandecasteele C."/>
            <person name="Vares D."/>
            <person name="Vear F."/>
            <person name="Vautrin S."/>
            <person name="Crespi M."/>
            <person name="Mangin B."/>
            <person name="Burke J.M."/>
            <person name="Salse J."/>
            <person name="Munos S."/>
            <person name="Vincourt P."/>
            <person name="Rieseberg L.H."/>
            <person name="Langlade N.B."/>
        </authorList>
    </citation>
    <scope>NUCLEOTIDE SEQUENCE [LARGE SCALE GENOMIC DNA]</scope>
    <source>
        <strain evidence="4">cv. SF193</strain>
        <tissue evidence="2">Leaves</tissue>
    </source>
</reference>
<dbReference type="Gene3D" id="3.30.559.10">
    <property type="entry name" value="Chloramphenicol acetyltransferase-like domain"/>
    <property type="match status" value="2"/>
</dbReference>
<keyword evidence="2" id="KW-0012">Acyltransferase</keyword>
<evidence type="ECO:0000313" key="4">
    <source>
        <dbReference type="Proteomes" id="UP000215914"/>
    </source>
</evidence>
<accession>A0A251TU24</accession>
<dbReference type="GO" id="GO:0016747">
    <property type="term" value="F:acyltransferase activity, transferring groups other than amino-acyl groups"/>
    <property type="evidence" value="ECO:0000318"/>
    <property type="project" value="GO_Central"/>
</dbReference>
<evidence type="ECO:0000313" key="2">
    <source>
        <dbReference type="EMBL" id="KAF5789595.1"/>
    </source>
</evidence>
<organism evidence="3 4">
    <name type="scientific">Helianthus annuus</name>
    <name type="common">Common sunflower</name>
    <dbReference type="NCBI Taxonomy" id="4232"/>
    <lineage>
        <taxon>Eukaryota</taxon>
        <taxon>Viridiplantae</taxon>
        <taxon>Streptophyta</taxon>
        <taxon>Embryophyta</taxon>
        <taxon>Tracheophyta</taxon>
        <taxon>Spermatophyta</taxon>
        <taxon>Magnoliopsida</taxon>
        <taxon>eudicotyledons</taxon>
        <taxon>Gunneridae</taxon>
        <taxon>Pentapetalae</taxon>
        <taxon>asterids</taxon>
        <taxon>campanulids</taxon>
        <taxon>Asterales</taxon>
        <taxon>Asteraceae</taxon>
        <taxon>Asteroideae</taxon>
        <taxon>Heliantheae alliance</taxon>
        <taxon>Heliantheae</taxon>
        <taxon>Helianthus</taxon>
    </lineage>
</organism>
<sequence>MNMRKYYHLLTLRRSKGLLMSHRSCVHQTSPVEIHHICHHHQPPPPPQPPSLFSSYGHISRNTYMSRNVIGSSNFLKSIHSTPNPKHYLSQVSTIHTSELPLYEDDSSRLDYSVTVKGREVISAAVTSANEHWLPLSNLDLLLPPIEVGVFFCYKKKNIDMSTQTVVDTVKKSLAGVLSTYYPLAGEIVQNSHGEPEVLCNNSGVEFVHAHADVELKDLDLYHPDYSVKGKLVPQINRGLLSVQVTELKCGSMIISCAFNHQLSDAYSIGMFIAAWAKYARLEKVSNIPSFRPSMFNPRHPPRYETTHDNLYIPITSLPPPSSFEEPLESRMYYVRTESIEHIQSEAKRSKFLSFTAYLWKLLADGSGNDVASTISRMGVVVNGRRFLTQVNEKSPSLFENHYGNTLSVPYGVAANSDLKAMQLHEVANVVHGFVAETTNEEHFRGLIDWVELHRPTQAVARIYFGHEKSEGRAVVVSCGRDLRINDMDFGWGKPEFGSFHVPWGSRTGYVATMPSASGNGDWVVYMHLNEKEFDVIEHMAPNVFTPLSISNLV</sequence>
<dbReference type="EMBL" id="MNCJ02000324">
    <property type="protein sequence ID" value="KAF5789595.1"/>
    <property type="molecule type" value="Genomic_DNA"/>
</dbReference>
<dbReference type="OrthoDB" id="1862401at2759"/>
<dbReference type="STRING" id="4232.A0A251TU24"/>
<dbReference type="InParanoid" id="A0A251TU24"/>
<keyword evidence="4" id="KW-1185">Reference proteome</keyword>
<comment type="similarity">
    <text evidence="1">Belongs to the plant acyltransferase family.</text>
</comment>
<dbReference type="Proteomes" id="UP000215914">
    <property type="component" value="Chromosome 9"/>
</dbReference>
<dbReference type="EMBL" id="CM007898">
    <property type="protein sequence ID" value="OTG14072.1"/>
    <property type="molecule type" value="Genomic_DNA"/>
</dbReference>
<gene>
    <name evidence="3" type="ORF">HannXRQ_Chr09g0245311</name>
    <name evidence="2" type="ORF">HanXRQr2_Chr09g0373131</name>
</gene>
<dbReference type="PANTHER" id="PTHR31642:SF228">
    <property type="entry name" value="ALCOHOL O-ACETYLTRANSFERASE"/>
    <property type="match status" value="1"/>
</dbReference>
<keyword evidence="3" id="KW-0808">Transferase</keyword>
<dbReference type="Gramene" id="mRNA:HanXRQr2_Chr09g0373131">
    <property type="protein sequence ID" value="mRNA:HanXRQr2_Chr09g0373131"/>
    <property type="gene ID" value="HanXRQr2_Chr09g0373131"/>
</dbReference>
<dbReference type="OMA" id="LWKMVAT"/>
<evidence type="ECO:0000256" key="1">
    <source>
        <dbReference type="ARBA" id="ARBA00009861"/>
    </source>
</evidence>
<dbReference type="AlphaFoldDB" id="A0A251TU24"/>
<reference evidence="2" key="3">
    <citation type="submission" date="2020-06" db="EMBL/GenBank/DDBJ databases">
        <title>Helianthus annuus Genome sequencing and assembly Release 2.</title>
        <authorList>
            <person name="Gouzy J."/>
            <person name="Langlade N."/>
            <person name="Munos S."/>
        </authorList>
    </citation>
    <scope>NUCLEOTIDE SEQUENCE</scope>
    <source>
        <tissue evidence="2">Leaves</tissue>
    </source>
</reference>
<dbReference type="InterPro" id="IPR023213">
    <property type="entry name" value="CAT-like_dom_sf"/>
</dbReference>
<dbReference type="EC" id="2.3.1.84" evidence="2"/>
<reference evidence="3" key="2">
    <citation type="submission" date="2017-02" db="EMBL/GenBank/DDBJ databases">
        <title>Sunflower complete genome.</title>
        <authorList>
            <person name="Langlade N."/>
            <person name="Munos S."/>
        </authorList>
    </citation>
    <scope>NUCLEOTIDE SEQUENCE [LARGE SCALE GENOMIC DNA]</scope>
    <source>
        <tissue evidence="3">Leaves</tissue>
    </source>
</reference>
<proteinExistence type="inferred from homology"/>
<dbReference type="InterPro" id="IPR050317">
    <property type="entry name" value="Plant_Fungal_Acyltransferase"/>
</dbReference>